<dbReference type="InterPro" id="IPR028098">
    <property type="entry name" value="Glyco_trans_4-like_N"/>
</dbReference>
<organism evidence="3">
    <name type="scientific">bioreactor metagenome</name>
    <dbReference type="NCBI Taxonomy" id="1076179"/>
    <lineage>
        <taxon>unclassified sequences</taxon>
        <taxon>metagenomes</taxon>
        <taxon>ecological metagenomes</taxon>
    </lineage>
</organism>
<name>A0A644VWY9_9ZZZZ</name>
<dbReference type="InterPro" id="IPR001296">
    <property type="entry name" value="Glyco_trans_1"/>
</dbReference>
<protein>
    <recommendedName>
        <fullName evidence="4">Glycosyltransferase subfamily 4-like N-terminal domain-containing protein</fullName>
    </recommendedName>
</protein>
<dbReference type="PANTHER" id="PTHR12526:SF630">
    <property type="entry name" value="GLYCOSYLTRANSFERASE"/>
    <property type="match status" value="1"/>
</dbReference>
<evidence type="ECO:0008006" key="4">
    <source>
        <dbReference type="Google" id="ProtNLM"/>
    </source>
</evidence>
<accession>A0A644VWY9</accession>
<feature type="domain" description="Glycosyl transferase family 1" evidence="1">
    <location>
        <begin position="207"/>
        <end position="331"/>
    </location>
</feature>
<dbReference type="PANTHER" id="PTHR12526">
    <property type="entry name" value="GLYCOSYLTRANSFERASE"/>
    <property type="match status" value="1"/>
</dbReference>
<sequence length="361" mass="41713">MKDKQIGIIGSYPLPYGGVAIHIERFCKLLDQSHYTYSVYDIRSKEAASFNNVYRLKKPYFWYLKYILFSREKIIHLHTTHPLFWFLFGISVLKRTHFITTIHSVKCPNYFSQANWFIKKLMTEIINRSYLVITVNDEFRDSFLSSLVPVGLNPKKIKTIHPFIPPTLTDADYQDMDERVQSFIDTHSPIISVNAFRLTFYNDHDLYGIDMCIELCAYLKNEYPDVGLIVCISVMDTPEYFCTLQENIRELDIESNILILTDGVSFPPILSLSDIFVRPTNTDGDALSIREALSFGIPAITSDVVVRPEGCVTFKTRDQADFNQKVLDTLHHHNEISQNIKKNITSESSELLDIYKEILGH</sequence>
<dbReference type="CDD" id="cd03801">
    <property type="entry name" value="GT4_PimA-like"/>
    <property type="match status" value="1"/>
</dbReference>
<feature type="domain" description="Glycosyltransferase subfamily 4-like N-terminal" evidence="2">
    <location>
        <begin position="17"/>
        <end position="166"/>
    </location>
</feature>
<dbReference type="Pfam" id="PF13439">
    <property type="entry name" value="Glyco_transf_4"/>
    <property type="match status" value="1"/>
</dbReference>
<dbReference type="AlphaFoldDB" id="A0A644VWY9"/>
<evidence type="ECO:0000259" key="1">
    <source>
        <dbReference type="Pfam" id="PF00534"/>
    </source>
</evidence>
<gene>
    <name evidence="3" type="ORF">SDC9_41135</name>
</gene>
<dbReference type="Gene3D" id="3.40.50.2000">
    <property type="entry name" value="Glycogen Phosphorylase B"/>
    <property type="match status" value="2"/>
</dbReference>
<proteinExistence type="predicted"/>
<evidence type="ECO:0000313" key="3">
    <source>
        <dbReference type="EMBL" id="MPL94972.1"/>
    </source>
</evidence>
<comment type="caution">
    <text evidence="3">The sequence shown here is derived from an EMBL/GenBank/DDBJ whole genome shotgun (WGS) entry which is preliminary data.</text>
</comment>
<evidence type="ECO:0000259" key="2">
    <source>
        <dbReference type="Pfam" id="PF13439"/>
    </source>
</evidence>
<reference evidence="3" key="1">
    <citation type="submission" date="2019-08" db="EMBL/GenBank/DDBJ databases">
        <authorList>
            <person name="Kucharzyk K."/>
            <person name="Murdoch R.W."/>
            <person name="Higgins S."/>
            <person name="Loffler F."/>
        </authorList>
    </citation>
    <scope>NUCLEOTIDE SEQUENCE</scope>
</reference>
<dbReference type="EMBL" id="VSSQ01000449">
    <property type="protein sequence ID" value="MPL94972.1"/>
    <property type="molecule type" value="Genomic_DNA"/>
</dbReference>
<dbReference type="Pfam" id="PF00534">
    <property type="entry name" value="Glycos_transf_1"/>
    <property type="match status" value="1"/>
</dbReference>
<dbReference type="SUPFAM" id="SSF53756">
    <property type="entry name" value="UDP-Glycosyltransferase/glycogen phosphorylase"/>
    <property type="match status" value="1"/>
</dbReference>